<organism evidence="2">
    <name type="scientific">marine sediment metagenome</name>
    <dbReference type="NCBI Taxonomy" id="412755"/>
    <lineage>
        <taxon>unclassified sequences</taxon>
        <taxon>metagenomes</taxon>
        <taxon>ecological metagenomes</taxon>
    </lineage>
</organism>
<feature type="transmembrane region" description="Helical" evidence="1">
    <location>
        <begin position="113"/>
        <end position="134"/>
    </location>
</feature>
<dbReference type="EMBL" id="BARU01009622">
    <property type="protein sequence ID" value="GAH39473.1"/>
    <property type="molecule type" value="Genomic_DNA"/>
</dbReference>
<feature type="transmembrane region" description="Helical" evidence="1">
    <location>
        <begin position="41"/>
        <end position="62"/>
    </location>
</feature>
<keyword evidence="1" id="KW-1133">Transmembrane helix</keyword>
<feature type="transmembrane region" description="Helical" evidence="1">
    <location>
        <begin position="74"/>
        <end position="107"/>
    </location>
</feature>
<gene>
    <name evidence="2" type="ORF">S03H2_18539</name>
</gene>
<feature type="transmembrane region" description="Helical" evidence="1">
    <location>
        <begin position="12"/>
        <end position="35"/>
    </location>
</feature>
<dbReference type="AlphaFoldDB" id="X1H2J7"/>
<proteinExistence type="predicted"/>
<keyword evidence="1" id="KW-0812">Transmembrane</keyword>
<sequence>MFFKRQRKENIFREGVIVTLFFVSSAAFLLILNIFLPTFLLIAFSVVFFALAAVVLFMILLIPAIEMKGSQILFYLWNEFLFTFIGIPLASICVLILPVSIYLLFFSGSAAEIIIFAAIFTFSLQITSLIYTGIKLWLSSRISGNKVPVKVDKGPIEQLLSRFPSLED</sequence>
<keyword evidence="1" id="KW-0472">Membrane</keyword>
<evidence type="ECO:0000313" key="2">
    <source>
        <dbReference type="EMBL" id="GAH39473.1"/>
    </source>
</evidence>
<comment type="caution">
    <text evidence="2">The sequence shown here is derived from an EMBL/GenBank/DDBJ whole genome shotgun (WGS) entry which is preliminary data.</text>
</comment>
<name>X1H2J7_9ZZZZ</name>
<accession>X1H2J7</accession>
<reference evidence="2" key="1">
    <citation type="journal article" date="2014" name="Front. Microbiol.">
        <title>High frequency of phylogenetically diverse reductive dehalogenase-homologous genes in deep subseafloor sedimentary metagenomes.</title>
        <authorList>
            <person name="Kawai M."/>
            <person name="Futagami T."/>
            <person name="Toyoda A."/>
            <person name="Takaki Y."/>
            <person name="Nishi S."/>
            <person name="Hori S."/>
            <person name="Arai W."/>
            <person name="Tsubouchi T."/>
            <person name="Morono Y."/>
            <person name="Uchiyama I."/>
            <person name="Ito T."/>
            <person name="Fujiyama A."/>
            <person name="Inagaki F."/>
            <person name="Takami H."/>
        </authorList>
    </citation>
    <scope>NUCLEOTIDE SEQUENCE</scope>
    <source>
        <strain evidence="2">Expedition CK06-06</strain>
    </source>
</reference>
<protein>
    <submittedName>
        <fullName evidence="2">Uncharacterized protein</fullName>
    </submittedName>
</protein>
<evidence type="ECO:0000256" key="1">
    <source>
        <dbReference type="SAM" id="Phobius"/>
    </source>
</evidence>